<comment type="caution">
    <text evidence="2">The sequence shown here is derived from an EMBL/GenBank/DDBJ whole genome shotgun (WGS) entry which is preliminary data.</text>
</comment>
<evidence type="ECO:0000256" key="1">
    <source>
        <dbReference type="SAM" id="MobiDB-lite"/>
    </source>
</evidence>
<gene>
    <name evidence="2" type="ORF">C1SCF055_LOCUS21378</name>
</gene>
<accession>A0A9P1CNC7</accession>
<keyword evidence="4" id="KW-1185">Reference proteome</keyword>
<dbReference type="Proteomes" id="UP001152797">
    <property type="component" value="Unassembled WGS sequence"/>
</dbReference>
<protein>
    <submittedName>
        <fullName evidence="2">Uncharacterized protein</fullName>
    </submittedName>
</protein>
<reference evidence="2" key="1">
    <citation type="submission" date="2022-10" db="EMBL/GenBank/DDBJ databases">
        <authorList>
            <person name="Chen Y."/>
            <person name="Dougan E. K."/>
            <person name="Chan C."/>
            <person name="Rhodes N."/>
            <person name="Thang M."/>
        </authorList>
    </citation>
    <scope>NUCLEOTIDE SEQUENCE</scope>
</reference>
<sequence>MNVGANCLKQDLYDIYVKNTFLVFEVESDHDGGKIHRGRRAVSCPGFSRSTVSPTGSSIEKNNVVETTASTMASWGRSDGDGDFGSRSSEDLEAEVTEAQSPASAATAGEKENLELHKKINRQLSAGSTPARILFVVERNLSVMNGINLSTAFHRLGCCSQKLQGRQVKVLMSMVELAERKAHDELQMHDGTLPANCCTIIAWSCAMLKVFSGPLFSALIAVVAKSARACEVYEVSNLLWACVQYQKPGDQKCLNVDFFLVKPFLGDYL</sequence>
<dbReference type="EMBL" id="CAMXCT030001992">
    <property type="protein sequence ID" value="CAL4782067.1"/>
    <property type="molecule type" value="Genomic_DNA"/>
</dbReference>
<feature type="region of interest" description="Disordered" evidence="1">
    <location>
        <begin position="71"/>
        <end position="111"/>
    </location>
</feature>
<reference evidence="3" key="2">
    <citation type="submission" date="2024-04" db="EMBL/GenBank/DDBJ databases">
        <authorList>
            <person name="Chen Y."/>
            <person name="Shah S."/>
            <person name="Dougan E. K."/>
            <person name="Thang M."/>
            <person name="Chan C."/>
        </authorList>
    </citation>
    <scope>NUCLEOTIDE SEQUENCE [LARGE SCALE GENOMIC DNA]</scope>
</reference>
<name>A0A9P1CNC7_9DINO</name>
<organism evidence="2">
    <name type="scientific">Cladocopium goreaui</name>
    <dbReference type="NCBI Taxonomy" id="2562237"/>
    <lineage>
        <taxon>Eukaryota</taxon>
        <taxon>Sar</taxon>
        <taxon>Alveolata</taxon>
        <taxon>Dinophyceae</taxon>
        <taxon>Suessiales</taxon>
        <taxon>Symbiodiniaceae</taxon>
        <taxon>Cladocopium</taxon>
    </lineage>
</organism>
<proteinExistence type="predicted"/>
<evidence type="ECO:0000313" key="2">
    <source>
        <dbReference type="EMBL" id="CAI3994755.1"/>
    </source>
</evidence>
<dbReference type="EMBL" id="CAMXCT020001992">
    <property type="protein sequence ID" value="CAL1148130.1"/>
    <property type="molecule type" value="Genomic_DNA"/>
</dbReference>
<dbReference type="AlphaFoldDB" id="A0A9P1CNC7"/>
<dbReference type="OrthoDB" id="448155at2759"/>
<evidence type="ECO:0000313" key="3">
    <source>
        <dbReference type="EMBL" id="CAL1148130.1"/>
    </source>
</evidence>
<dbReference type="EMBL" id="CAMXCT010001992">
    <property type="protein sequence ID" value="CAI3994755.1"/>
    <property type="molecule type" value="Genomic_DNA"/>
</dbReference>
<evidence type="ECO:0000313" key="4">
    <source>
        <dbReference type="Proteomes" id="UP001152797"/>
    </source>
</evidence>